<proteinExistence type="predicted"/>
<accession>A0A182JHI4</accession>
<dbReference type="EnsemblMetazoa" id="AATE018207-RA">
    <property type="protein sequence ID" value="AATE018207-PA.1"/>
    <property type="gene ID" value="AATE018207"/>
</dbReference>
<dbReference type="VEuPathDB" id="VectorBase:AATE018207"/>
<organism evidence="1">
    <name type="scientific">Anopheles atroparvus</name>
    <name type="common">European mosquito</name>
    <dbReference type="NCBI Taxonomy" id="41427"/>
    <lineage>
        <taxon>Eukaryota</taxon>
        <taxon>Metazoa</taxon>
        <taxon>Ecdysozoa</taxon>
        <taxon>Arthropoda</taxon>
        <taxon>Hexapoda</taxon>
        <taxon>Insecta</taxon>
        <taxon>Pterygota</taxon>
        <taxon>Neoptera</taxon>
        <taxon>Endopterygota</taxon>
        <taxon>Diptera</taxon>
        <taxon>Nematocera</taxon>
        <taxon>Culicoidea</taxon>
        <taxon>Culicidae</taxon>
        <taxon>Anophelinae</taxon>
        <taxon>Anopheles</taxon>
    </lineage>
</organism>
<sequence>MDLLAVITLLLACWDATAATMLYGPCPHLLPNTYESFVIKPFEGSAGQILYFSNVRFEALFDGRTEIEERYRSYYMIALEQQDDQCFRPFRLEKNKTSFAEVTKASTRHGRLTLINVAVLALHEKSYLLAFSCVQVGHNKLEYVWVFGRAGRFGVGREKVREMFGPWLANISTPYQDLRRTHHELTFCTSIFWPAMVGGVAALLTLLSVTSGIVCWKKHKQILQLRRSSCAEYPMEELEHPMELQDTENRRDITSAKTIAVIHGGVI</sequence>
<dbReference type="AlphaFoldDB" id="A0A182JHI4"/>
<name>A0A182JHI4_ANOAO</name>
<reference evidence="1" key="1">
    <citation type="submission" date="2022-08" db="UniProtKB">
        <authorList>
            <consortium name="EnsemblMetazoa"/>
        </authorList>
    </citation>
    <scope>IDENTIFICATION</scope>
    <source>
        <strain evidence="1">EBRO</strain>
    </source>
</reference>
<protein>
    <submittedName>
        <fullName evidence="1">Uncharacterized protein</fullName>
    </submittedName>
</protein>
<evidence type="ECO:0000313" key="1">
    <source>
        <dbReference type="EnsemblMetazoa" id="AATE018207-PA.1"/>
    </source>
</evidence>